<sequence length="48" mass="4693">MKLLTRRLPLHLLPPPLAGPGAGDGVTTRAAAAADVEEEMGIAGSGGG</sequence>
<dbReference type="AlphaFoldDB" id="A0A7I8KAF3"/>
<evidence type="ECO:0000313" key="1">
    <source>
        <dbReference type="EMBL" id="CAA7394719.1"/>
    </source>
</evidence>
<accession>A0A7I8KAF3</accession>
<name>A0A7I8KAF3_SPIIN</name>
<reference evidence="1" key="1">
    <citation type="submission" date="2020-02" db="EMBL/GenBank/DDBJ databases">
        <authorList>
            <person name="Scholz U."/>
            <person name="Mascher M."/>
            <person name="Fiebig A."/>
        </authorList>
    </citation>
    <scope>NUCLEOTIDE SEQUENCE</scope>
</reference>
<dbReference type="Proteomes" id="UP000663760">
    <property type="component" value="Chromosome 4"/>
</dbReference>
<proteinExistence type="predicted"/>
<organism evidence="1 2">
    <name type="scientific">Spirodela intermedia</name>
    <name type="common">Intermediate duckweed</name>
    <dbReference type="NCBI Taxonomy" id="51605"/>
    <lineage>
        <taxon>Eukaryota</taxon>
        <taxon>Viridiplantae</taxon>
        <taxon>Streptophyta</taxon>
        <taxon>Embryophyta</taxon>
        <taxon>Tracheophyta</taxon>
        <taxon>Spermatophyta</taxon>
        <taxon>Magnoliopsida</taxon>
        <taxon>Liliopsida</taxon>
        <taxon>Araceae</taxon>
        <taxon>Lemnoideae</taxon>
        <taxon>Spirodela</taxon>
    </lineage>
</organism>
<evidence type="ECO:0000313" key="2">
    <source>
        <dbReference type="Proteomes" id="UP000663760"/>
    </source>
</evidence>
<gene>
    <name evidence="1" type="ORF">SI8410_04005380</name>
</gene>
<dbReference type="EMBL" id="LR746267">
    <property type="protein sequence ID" value="CAA7394719.1"/>
    <property type="molecule type" value="Genomic_DNA"/>
</dbReference>
<keyword evidence="2" id="KW-1185">Reference proteome</keyword>
<protein>
    <submittedName>
        <fullName evidence="1">Uncharacterized protein</fullName>
    </submittedName>
</protein>